<evidence type="ECO:0000313" key="1">
    <source>
        <dbReference type="EMBL" id="TDL27182.1"/>
    </source>
</evidence>
<protein>
    <submittedName>
        <fullName evidence="1">Uncharacterized protein</fullName>
    </submittedName>
</protein>
<accession>A0A4Y7QJA0</accession>
<dbReference type="AlphaFoldDB" id="A0A4Y7QJA0"/>
<keyword evidence="2" id="KW-1185">Reference proteome</keyword>
<dbReference type="VEuPathDB" id="FungiDB:BD410DRAFT_799572"/>
<dbReference type="EMBL" id="ML170159">
    <property type="protein sequence ID" value="TDL27182.1"/>
    <property type="molecule type" value="Genomic_DNA"/>
</dbReference>
<organism evidence="1 2">
    <name type="scientific">Rickenella mellea</name>
    <dbReference type="NCBI Taxonomy" id="50990"/>
    <lineage>
        <taxon>Eukaryota</taxon>
        <taxon>Fungi</taxon>
        <taxon>Dikarya</taxon>
        <taxon>Basidiomycota</taxon>
        <taxon>Agaricomycotina</taxon>
        <taxon>Agaricomycetes</taxon>
        <taxon>Hymenochaetales</taxon>
        <taxon>Rickenellaceae</taxon>
        <taxon>Rickenella</taxon>
    </lineage>
</organism>
<dbReference type="Proteomes" id="UP000294933">
    <property type="component" value="Unassembled WGS sequence"/>
</dbReference>
<evidence type="ECO:0000313" key="2">
    <source>
        <dbReference type="Proteomes" id="UP000294933"/>
    </source>
</evidence>
<name>A0A4Y7QJA0_9AGAM</name>
<reference evidence="1 2" key="1">
    <citation type="submission" date="2018-06" db="EMBL/GenBank/DDBJ databases">
        <title>A transcriptomic atlas of mushroom development highlights an independent origin of complex multicellularity.</title>
        <authorList>
            <consortium name="DOE Joint Genome Institute"/>
            <person name="Krizsan K."/>
            <person name="Almasi E."/>
            <person name="Merenyi Z."/>
            <person name="Sahu N."/>
            <person name="Viragh M."/>
            <person name="Koszo T."/>
            <person name="Mondo S."/>
            <person name="Kiss B."/>
            <person name="Balint B."/>
            <person name="Kues U."/>
            <person name="Barry K."/>
            <person name="Hegedus J.C."/>
            <person name="Henrissat B."/>
            <person name="Johnson J."/>
            <person name="Lipzen A."/>
            <person name="Ohm R."/>
            <person name="Nagy I."/>
            <person name="Pangilinan J."/>
            <person name="Yan J."/>
            <person name="Xiong Y."/>
            <person name="Grigoriev I.V."/>
            <person name="Hibbett D.S."/>
            <person name="Nagy L.G."/>
        </authorList>
    </citation>
    <scope>NUCLEOTIDE SEQUENCE [LARGE SCALE GENOMIC DNA]</scope>
    <source>
        <strain evidence="1 2">SZMC22713</strain>
    </source>
</reference>
<gene>
    <name evidence="1" type="ORF">BD410DRAFT_799572</name>
</gene>
<proteinExistence type="predicted"/>
<sequence>MAMNMYSEAKAGGGWLLCDEHQTGLQTPERREWQVVGAEERYNEHEPGLRETRAFITHVLKTPCGICKGAVHQKQWEQVGRRGEERQQGLNAILNKNGGNGGRMGAKEPQTARSRLSLSAIRLDITCYISFQRLAIDLRCKHAAGAAGAAVSAQQERRECWAGGCRRQGGEQPNVEITNWVSTWQRAAPRTIPSRRDGPGGQGREQVPIPAILAREGRVNIAKIVSDLFEEFYSAPNELKTLRDSFATCSVMRLQYYQYLHILWPFFAWVEALKVRKLEDGMGGWHWRFQRREDSSGIDIGHIQARSPADTTITLTVITAHTAASQPPTTSTTAHELAMNADSVMPHRGARLPAGTRATARATATATEVQLTDEDQG</sequence>